<dbReference type="AlphaFoldDB" id="A0A5D0GJ16"/>
<evidence type="ECO:0000313" key="2">
    <source>
        <dbReference type="Proteomes" id="UP000324550"/>
    </source>
</evidence>
<organism evidence="1 2">
    <name type="scientific">Formosa maritima</name>
    <dbReference type="NCBI Taxonomy" id="2592046"/>
    <lineage>
        <taxon>Bacteria</taxon>
        <taxon>Pseudomonadati</taxon>
        <taxon>Bacteroidota</taxon>
        <taxon>Flavobacteriia</taxon>
        <taxon>Flavobacteriales</taxon>
        <taxon>Flavobacteriaceae</taxon>
        <taxon>Formosa</taxon>
    </lineage>
</organism>
<keyword evidence="2" id="KW-1185">Reference proteome</keyword>
<protein>
    <submittedName>
        <fullName evidence="1">Uncharacterized protein</fullName>
    </submittedName>
</protein>
<dbReference type="Proteomes" id="UP000324550">
    <property type="component" value="Unassembled WGS sequence"/>
</dbReference>
<dbReference type="EMBL" id="VSFC01000012">
    <property type="protein sequence ID" value="TYA59015.1"/>
    <property type="molecule type" value="Genomic_DNA"/>
</dbReference>
<sequence>MKRIDRMRLTKHALVWYFIGYNKAQHTKTAPGTLTPEEVANISLNALGRKPTIIPGFTNKLAYFIMNRIVPRTWAIALMNKNTKDLS</sequence>
<dbReference type="RefSeq" id="WP_148452854.1">
    <property type="nucleotide sequence ID" value="NZ_VSFC01000012.1"/>
</dbReference>
<gene>
    <name evidence="1" type="ORF">FVF61_02375</name>
</gene>
<reference evidence="1 2" key="1">
    <citation type="submission" date="2019-08" db="EMBL/GenBank/DDBJ databases">
        <title>Formosa sediminis sp. nov., isolated from marine sediment.</title>
        <authorList>
            <person name="Cao W.R."/>
        </authorList>
    </citation>
    <scope>NUCLEOTIDE SEQUENCE [LARGE SCALE GENOMIC DNA]</scope>
    <source>
        <strain evidence="1 2">1494</strain>
    </source>
</reference>
<comment type="caution">
    <text evidence="1">The sequence shown here is derived from an EMBL/GenBank/DDBJ whole genome shotgun (WGS) entry which is preliminary data.</text>
</comment>
<dbReference type="OrthoDB" id="9808814at2"/>
<name>A0A5D0GJ16_9FLAO</name>
<proteinExistence type="predicted"/>
<evidence type="ECO:0000313" key="1">
    <source>
        <dbReference type="EMBL" id="TYA59015.1"/>
    </source>
</evidence>
<accession>A0A5D0GJ16</accession>